<protein>
    <submittedName>
        <fullName evidence="1">Uncharacterized protein</fullName>
    </submittedName>
</protein>
<evidence type="ECO:0000313" key="1">
    <source>
        <dbReference type="EMBL" id="MED6134945.1"/>
    </source>
</evidence>
<accession>A0ABU6SFQ6</accession>
<keyword evidence="2" id="KW-1185">Reference proteome</keyword>
<gene>
    <name evidence="1" type="ORF">PIB30_041759</name>
</gene>
<organism evidence="1 2">
    <name type="scientific">Stylosanthes scabra</name>
    <dbReference type="NCBI Taxonomy" id="79078"/>
    <lineage>
        <taxon>Eukaryota</taxon>
        <taxon>Viridiplantae</taxon>
        <taxon>Streptophyta</taxon>
        <taxon>Embryophyta</taxon>
        <taxon>Tracheophyta</taxon>
        <taxon>Spermatophyta</taxon>
        <taxon>Magnoliopsida</taxon>
        <taxon>eudicotyledons</taxon>
        <taxon>Gunneridae</taxon>
        <taxon>Pentapetalae</taxon>
        <taxon>rosids</taxon>
        <taxon>fabids</taxon>
        <taxon>Fabales</taxon>
        <taxon>Fabaceae</taxon>
        <taxon>Papilionoideae</taxon>
        <taxon>50 kb inversion clade</taxon>
        <taxon>dalbergioids sensu lato</taxon>
        <taxon>Dalbergieae</taxon>
        <taxon>Pterocarpus clade</taxon>
        <taxon>Stylosanthes</taxon>
    </lineage>
</organism>
<dbReference type="Proteomes" id="UP001341840">
    <property type="component" value="Unassembled WGS sequence"/>
</dbReference>
<sequence>MLIIYVTITKPKLEKNKKKILKRPNVPPPPQEEIHVSRSAFPPPLLMEPKIGSAQPNPQQQYLDRPILMMPIPNLPQMGKPSYRPKQRIFRTPQCQPQISNHNHLQLSTNHNILQLST</sequence>
<comment type="caution">
    <text evidence="1">The sequence shown here is derived from an EMBL/GenBank/DDBJ whole genome shotgun (WGS) entry which is preliminary data.</text>
</comment>
<name>A0ABU6SFQ6_9FABA</name>
<evidence type="ECO:0000313" key="2">
    <source>
        <dbReference type="Proteomes" id="UP001341840"/>
    </source>
</evidence>
<reference evidence="1 2" key="1">
    <citation type="journal article" date="2023" name="Plants (Basel)">
        <title>Bridging the Gap: Combining Genomics and Transcriptomics Approaches to Understand Stylosanthes scabra, an Orphan Legume from the Brazilian Caatinga.</title>
        <authorList>
            <person name="Ferreira-Neto J.R.C."/>
            <person name="da Silva M.D."/>
            <person name="Binneck E."/>
            <person name="de Melo N.F."/>
            <person name="da Silva R.H."/>
            <person name="de Melo A.L.T.M."/>
            <person name="Pandolfi V."/>
            <person name="Bustamante F.O."/>
            <person name="Brasileiro-Vidal A.C."/>
            <person name="Benko-Iseppon A.M."/>
        </authorList>
    </citation>
    <scope>NUCLEOTIDE SEQUENCE [LARGE SCALE GENOMIC DNA]</scope>
    <source>
        <tissue evidence="1">Leaves</tissue>
    </source>
</reference>
<proteinExistence type="predicted"/>
<dbReference type="EMBL" id="JASCZI010060648">
    <property type="protein sequence ID" value="MED6134945.1"/>
    <property type="molecule type" value="Genomic_DNA"/>
</dbReference>